<dbReference type="InterPro" id="IPR017900">
    <property type="entry name" value="4Fe4S_Fe_S_CS"/>
</dbReference>
<sequence>MPATDERVAVVCCEDYAPQHVDDGVARAFRLLGGLDHYVRPDMRVVIKPNLLAGREPQAAVTTHPALVCAVARHVAELGAHPIIADSPSGPFSTAELQSVYRSTGMETASRESGAALSCDVELVEQPVPGGKAISRARLLHAILSADLIINLPKLKTHGLTLLTGGVKNMFGAVPGREKAQYHLRWPDRSDFSEMLVDIWMLTAPGLTVMDGIVGMEGNGPGGGDPRWLGVLIAGTSSLSVDMVAAAVVGIPPMEVTTTRAAIARGLGLRSLEELDLVGAPLHRVGVSDFAVPRLWLITESMPAEVKAVIKRLLRPRPVLAPERCDGCGTCVEACAAGAIVLTNGRPDTDLSVCIRCFCCQEMCPQGAISIDRPPMVNRVFRLLRTVVPA</sequence>
<evidence type="ECO:0000313" key="6">
    <source>
        <dbReference type="EMBL" id="KPJ53578.1"/>
    </source>
</evidence>
<dbReference type="PROSITE" id="PS00198">
    <property type="entry name" value="4FE4S_FER_1"/>
    <property type="match status" value="1"/>
</dbReference>
<feature type="domain" description="4Fe-4S ferredoxin-type" evidence="5">
    <location>
        <begin position="346"/>
        <end position="374"/>
    </location>
</feature>
<evidence type="ECO:0000256" key="2">
    <source>
        <dbReference type="ARBA" id="ARBA00022723"/>
    </source>
</evidence>
<reference evidence="6 7" key="1">
    <citation type="journal article" date="2015" name="Microbiome">
        <title>Genomic resolution of linkages in carbon, nitrogen, and sulfur cycling among widespread estuary sediment bacteria.</title>
        <authorList>
            <person name="Baker B.J."/>
            <person name="Lazar C.S."/>
            <person name="Teske A.P."/>
            <person name="Dick G.J."/>
        </authorList>
    </citation>
    <scope>NUCLEOTIDE SEQUENCE [LARGE SCALE GENOMIC DNA]</scope>
    <source>
        <strain evidence="6">DG_24</strain>
    </source>
</reference>
<dbReference type="GO" id="GO:0051539">
    <property type="term" value="F:4 iron, 4 sulfur cluster binding"/>
    <property type="evidence" value="ECO:0007669"/>
    <property type="project" value="UniProtKB-KW"/>
</dbReference>
<protein>
    <recommendedName>
        <fullName evidence="5">4Fe-4S ferredoxin-type domain-containing protein</fullName>
    </recommendedName>
</protein>
<keyword evidence="1" id="KW-0004">4Fe-4S</keyword>
<dbReference type="InterPro" id="IPR017896">
    <property type="entry name" value="4Fe4S_Fe-S-bd"/>
</dbReference>
<organism evidence="6 7">
    <name type="scientific">candidate division TA06 bacterium DG_24</name>
    <dbReference type="NCBI Taxonomy" id="1703770"/>
    <lineage>
        <taxon>Bacteria</taxon>
        <taxon>Bacteria division TA06</taxon>
    </lineage>
</organism>
<evidence type="ECO:0000256" key="3">
    <source>
        <dbReference type="ARBA" id="ARBA00023004"/>
    </source>
</evidence>
<evidence type="ECO:0000259" key="5">
    <source>
        <dbReference type="PROSITE" id="PS51379"/>
    </source>
</evidence>
<dbReference type="AlphaFoldDB" id="A0A0S7WTY5"/>
<proteinExistence type="predicted"/>
<dbReference type="PROSITE" id="PS51379">
    <property type="entry name" value="4FE4S_FER_2"/>
    <property type="match status" value="2"/>
</dbReference>
<gene>
    <name evidence="6" type="ORF">AMJ39_04190</name>
</gene>
<dbReference type="STRING" id="1703770.AMJ39_04190"/>
<dbReference type="EMBL" id="LIZS01000016">
    <property type="protein sequence ID" value="KPJ53578.1"/>
    <property type="molecule type" value="Genomic_DNA"/>
</dbReference>
<keyword evidence="4" id="KW-0411">Iron-sulfur</keyword>
<feature type="domain" description="4Fe-4S ferredoxin-type" evidence="5">
    <location>
        <begin position="316"/>
        <end position="345"/>
    </location>
</feature>
<accession>A0A0S7WTY5</accession>
<evidence type="ECO:0000256" key="1">
    <source>
        <dbReference type="ARBA" id="ARBA00022485"/>
    </source>
</evidence>
<dbReference type="InterPro" id="IPR050157">
    <property type="entry name" value="PSI_iron-sulfur_center"/>
</dbReference>
<evidence type="ECO:0000313" key="7">
    <source>
        <dbReference type="Proteomes" id="UP000052008"/>
    </source>
</evidence>
<dbReference type="SUPFAM" id="SSF54862">
    <property type="entry name" value="4Fe-4S ferredoxins"/>
    <property type="match status" value="1"/>
</dbReference>
<name>A0A0S7WTY5_UNCT6</name>
<dbReference type="Gene3D" id="3.30.70.20">
    <property type="match status" value="1"/>
</dbReference>
<evidence type="ECO:0000256" key="4">
    <source>
        <dbReference type="ARBA" id="ARBA00023014"/>
    </source>
</evidence>
<dbReference type="Proteomes" id="UP000052008">
    <property type="component" value="Unassembled WGS sequence"/>
</dbReference>
<dbReference type="PANTHER" id="PTHR24960">
    <property type="entry name" value="PHOTOSYSTEM I IRON-SULFUR CENTER-RELATED"/>
    <property type="match status" value="1"/>
</dbReference>
<dbReference type="GO" id="GO:0046872">
    <property type="term" value="F:metal ion binding"/>
    <property type="evidence" value="ECO:0007669"/>
    <property type="project" value="UniProtKB-KW"/>
</dbReference>
<dbReference type="InterPro" id="IPR007160">
    <property type="entry name" value="DUF362"/>
</dbReference>
<comment type="caution">
    <text evidence="6">The sequence shown here is derived from an EMBL/GenBank/DDBJ whole genome shotgun (WGS) entry which is preliminary data.</text>
</comment>
<dbReference type="Pfam" id="PF13237">
    <property type="entry name" value="Fer4_10"/>
    <property type="match status" value="1"/>
</dbReference>
<dbReference type="PATRIC" id="fig|1703770.3.peg.1670"/>
<keyword evidence="2" id="KW-0479">Metal-binding</keyword>
<dbReference type="Pfam" id="PF04015">
    <property type="entry name" value="DUF362"/>
    <property type="match status" value="1"/>
</dbReference>
<keyword evidence="3" id="KW-0408">Iron</keyword>